<evidence type="ECO:0000256" key="3">
    <source>
        <dbReference type="ARBA" id="ARBA00023002"/>
    </source>
</evidence>
<proteinExistence type="inferred from homology"/>
<dbReference type="InterPro" id="IPR005982">
    <property type="entry name" value="Thioredox_Rdtase"/>
</dbReference>
<evidence type="ECO:0000313" key="9">
    <source>
        <dbReference type="EMBL" id="PIT90581.1"/>
    </source>
</evidence>
<dbReference type="GO" id="GO:0004791">
    <property type="term" value="F:thioredoxin-disulfide reductase (NADPH) activity"/>
    <property type="evidence" value="ECO:0007669"/>
    <property type="project" value="UniProtKB-UniRule"/>
</dbReference>
<keyword evidence="5 6" id="KW-0676">Redox-active center</keyword>
<comment type="similarity">
    <text evidence="6">Belongs to the class-II pyridine nucleotide-disulfide oxidoreductase family.</text>
</comment>
<comment type="cofactor">
    <cofactor evidence="7">
        <name>FAD</name>
        <dbReference type="ChEBI" id="CHEBI:57692"/>
    </cofactor>
    <text evidence="7">Binds 1 FAD per subunit.</text>
</comment>
<evidence type="ECO:0000256" key="7">
    <source>
        <dbReference type="RuleBase" id="RU003881"/>
    </source>
</evidence>
<dbReference type="InterPro" id="IPR008255">
    <property type="entry name" value="Pyr_nucl-diS_OxRdtase_2_AS"/>
</dbReference>
<protein>
    <recommendedName>
        <fullName evidence="6">Thioredoxin reductase</fullName>
        <ecNumber evidence="6">1.8.1.9</ecNumber>
    </recommendedName>
</protein>
<comment type="catalytic activity">
    <reaction evidence="6">
        <text>[thioredoxin]-dithiol + NADP(+) = [thioredoxin]-disulfide + NADPH + H(+)</text>
        <dbReference type="Rhea" id="RHEA:20345"/>
        <dbReference type="Rhea" id="RHEA-COMP:10698"/>
        <dbReference type="Rhea" id="RHEA-COMP:10700"/>
        <dbReference type="ChEBI" id="CHEBI:15378"/>
        <dbReference type="ChEBI" id="CHEBI:29950"/>
        <dbReference type="ChEBI" id="CHEBI:50058"/>
        <dbReference type="ChEBI" id="CHEBI:57783"/>
        <dbReference type="ChEBI" id="CHEBI:58349"/>
        <dbReference type="EC" id="1.8.1.9"/>
    </reaction>
</comment>
<dbReference type="Gene3D" id="3.50.50.60">
    <property type="entry name" value="FAD/NAD(P)-binding domain"/>
    <property type="match status" value="2"/>
</dbReference>
<dbReference type="AlphaFoldDB" id="A0A2M6WCP9"/>
<dbReference type="SUPFAM" id="SSF51905">
    <property type="entry name" value="FAD/NAD(P)-binding domain"/>
    <property type="match status" value="1"/>
</dbReference>
<keyword evidence="2 6" id="KW-0274">FAD</keyword>
<keyword evidence="3 6" id="KW-0560">Oxidoreductase</keyword>
<dbReference type="Proteomes" id="UP000230543">
    <property type="component" value="Unassembled WGS sequence"/>
</dbReference>
<evidence type="ECO:0000256" key="2">
    <source>
        <dbReference type="ARBA" id="ARBA00022827"/>
    </source>
</evidence>
<organism evidence="9 10">
    <name type="scientific">Candidatus Komeilibacteria bacterium CG10_big_fil_rev_8_21_14_0_10_41_13</name>
    <dbReference type="NCBI Taxonomy" id="1974476"/>
    <lineage>
        <taxon>Bacteria</taxon>
        <taxon>Candidatus Komeiliibacteriota</taxon>
    </lineage>
</organism>
<feature type="domain" description="FAD/NAD(P)-binding" evidence="8">
    <location>
        <begin position="3"/>
        <end position="286"/>
    </location>
</feature>
<evidence type="ECO:0000259" key="8">
    <source>
        <dbReference type="Pfam" id="PF07992"/>
    </source>
</evidence>
<gene>
    <name evidence="9" type="primary">trxB</name>
    <name evidence="9" type="ORF">COU22_01315</name>
</gene>
<evidence type="ECO:0000256" key="1">
    <source>
        <dbReference type="ARBA" id="ARBA00022630"/>
    </source>
</evidence>
<dbReference type="NCBIfam" id="TIGR01292">
    <property type="entry name" value="TRX_reduct"/>
    <property type="match status" value="1"/>
</dbReference>
<dbReference type="EMBL" id="PFBO01000039">
    <property type="protein sequence ID" value="PIT90581.1"/>
    <property type="molecule type" value="Genomic_DNA"/>
</dbReference>
<dbReference type="PROSITE" id="PS00573">
    <property type="entry name" value="PYRIDINE_REDOX_2"/>
    <property type="match status" value="1"/>
</dbReference>
<keyword evidence="7" id="KW-0521">NADP</keyword>
<dbReference type="PRINTS" id="PR00469">
    <property type="entry name" value="PNDRDTASEII"/>
</dbReference>
<evidence type="ECO:0000256" key="4">
    <source>
        <dbReference type="ARBA" id="ARBA00023157"/>
    </source>
</evidence>
<name>A0A2M6WCP9_9BACT</name>
<accession>A0A2M6WCP9</accession>
<dbReference type="GO" id="GO:0005737">
    <property type="term" value="C:cytoplasm"/>
    <property type="evidence" value="ECO:0007669"/>
    <property type="project" value="InterPro"/>
</dbReference>
<dbReference type="InterPro" id="IPR050097">
    <property type="entry name" value="Ferredoxin-NADP_redctase_2"/>
</dbReference>
<sequence>MEKLIIIGSGPAGLTAAIYSARAKLNPIVLEGKEPGGQLTTTTLVENWPGDEAGVMGPQLVLNMRKQAQKFGAKMVTSMVIGVDLKNKPFKVITKDQTYETESLIIASGARARMLNLPRETELVGRGVHTCATCDGAFYRDKEVIIVGGGDAAMEEATFLTKFATKVYLINRTEAFKASKPMLERAEKNEKIEFILNTEIKEYLGDQKLTGVKLINNQTNEEKSMKIDGLFLAIGHTPNTEFLQGQLDLVKHGYIEPKNNVFTDIEGVFVAGDVADWRYRQAITAAGLGCMAALEAEKYLAE</sequence>
<comment type="caution">
    <text evidence="9">The sequence shown here is derived from an EMBL/GenBank/DDBJ whole genome shotgun (WGS) entry which is preliminary data.</text>
</comment>
<dbReference type="PANTHER" id="PTHR48105">
    <property type="entry name" value="THIOREDOXIN REDUCTASE 1-RELATED-RELATED"/>
    <property type="match status" value="1"/>
</dbReference>
<comment type="subunit">
    <text evidence="6">Homodimer.</text>
</comment>
<evidence type="ECO:0000313" key="10">
    <source>
        <dbReference type="Proteomes" id="UP000230543"/>
    </source>
</evidence>
<evidence type="ECO:0000256" key="6">
    <source>
        <dbReference type="RuleBase" id="RU003880"/>
    </source>
</evidence>
<dbReference type="InterPro" id="IPR023753">
    <property type="entry name" value="FAD/NAD-binding_dom"/>
</dbReference>
<evidence type="ECO:0000256" key="5">
    <source>
        <dbReference type="ARBA" id="ARBA00023284"/>
    </source>
</evidence>
<dbReference type="GO" id="GO:0019430">
    <property type="term" value="P:removal of superoxide radicals"/>
    <property type="evidence" value="ECO:0007669"/>
    <property type="project" value="UniProtKB-UniRule"/>
</dbReference>
<dbReference type="InterPro" id="IPR036188">
    <property type="entry name" value="FAD/NAD-bd_sf"/>
</dbReference>
<dbReference type="EC" id="1.8.1.9" evidence="6"/>
<keyword evidence="4" id="KW-1015">Disulfide bond</keyword>
<reference evidence="10" key="1">
    <citation type="submission" date="2017-09" db="EMBL/GenBank/DDBJ databases">
        <title>Depth-based differentiation of microbial function through sediment-hosted aquifers and enrichment of novel symbionts in the deep terrestrial subsurface.</title>
        <authorList>
            <person name="Probst A.J."/>
            <person name="Ladd B."/>
            <person name="Jarett J.K."/>
            <person name="Geller-Mcgrath D.E."/>
            <person name="Sieber C.M.K."/>
            <person name="Emerson J.B."/>
            <person name="Anantharaman K."/>
            <person name="Thomas B.C."/>
            <person name="Malmstrom R."/>
            <person name="Stieglmeier M."/>
            <person name="Klingl A."/>
            <person name="Woyke T."/>
            <person name="Ryan C.M."/>
            <person name="Banfield J.F."/>
        </authorList>
    </citation>
    <scope>NUCLEOTIDE SEQUENCE [LARGE SCALE GENOMIC DNA]</scope>
</reference>
<keyword evidence="1 6" id="KW-0285">Flavoprotein</keyword>
<dbReference type="Pfam" id="PF07992">
    <property type="entry name" value="Pyr_redox_2"/>
    <property type="match status" value="1"/>
</dbReference>
<dbReference type="PRINTS" id="PR00368">
    <property type="entry name" value="FADPNR"/>
</dbReference>